<dbReference type="Pfam" id="PF00240">
    <property type="entry name" value="ubiquitin"/>
    <property type="match status" value="1"/>
</dbReference>
<feature type="region of interest" description="Disordered" evidence="1">
    <location>
        <begin position="224"/>
        <end position="289"/>
    </location>
</feature>
<feature type="compositionally biased region" description="Basic and acidic residues" evidence="1">
    <location>
        <begin position="228"/>
        <end position="238"/>
    </location>
</feature>
<feature type="compositionally biased region" description="Acidic residues" evidence="1">
    <location>
        <begin position="239"/>
        <end position="261"/>
    </location>
</feature>
<feature type="compositionally biased region" description="Low complexity" evidence="1">
    <location>
        <begin position="262"/>
        <end position="282"/>
    </location>
</feature>
<feature type="compositionally biased region" description="Pro residues" evidence="1">
    <location>
        <begin position="108"/>
        <end position="120"/>
    </location>
</feature>
<feature type="region of interest" description="Disordered" evidence="1">
    <location>
        <begin position="408"/>
        <end position="686"/>
    </location>
</feature>
<evidence type="ECO:0000259" key="2">
    <source>
        <dbReference type="PROSITE" id="PS50053"/>
    </source>
</evidence>
<feature type="compositionally biased region" description="Low complexity" evidence="1">
    <location>
        <begin position="442"/>
        <end position="471"/>
    </location>
</feature>
<dbReference type="PANTHER" id="PTHR15204:SF0">
    <property type="entry name" value="LARGE PROLINE-RICH PROTEIN BAG6"/>
    <property type="match status" value="1"/>
</dbReference>
<dbReference type="SMART" id="SM00213">
    <property type="entry name" value="UBQ"/>
    <property type="match status" value="1"/>
</dbReference>
<dbReference type="AlphaFoldDB" id="A0A1D1ZXZ0"/>
<evidence type="ECO:0000256" key="1">
    <source>
        <dbReference type="SAM" id="MobiDB-lite"/>
    </source>
</evidence>
<organism evidence="3">
    <name type="scientific">Auxenochlorella protothecoides</name>
    <name type="common">Green microalga</name>
    <name type="synonym">Chlorella protothecoides</name>
    <dbReference type="NCBI Taxonomy" id="3075"/>
    <lineage>
        <taxon>Eukaryota</taxon>
        <taxon>Viridiplantae</taxon>
        <taxon>Chlorophyta</taxon>
        <taxon>core chlorophytes</taxon>
        <taxon>Trebouxiophyceae</taxon>
        <taxon>Chlorellales</taxon>
        <taxon>Chlorellaceae</taxon>
        <taxon>Auxenochlorella</taxon>
    </lineage>
</organism>
<dbReference type="GO" id="GO:0031593">
    <property type="term" value="F:polyubiquitin modification-dependent protein binding"/>
    <property type="evidence" value="ECO:0007669"/>
    <property type="project" value="TreeGrafter"/>
</dbReference>
<dbReference type="GO" id="GO:0051787">
    <property type="term" value="F:misfolded protein binding"/>
    <property type="evidence" value="ECO:0007669"/>
    <property type="project" value="TreeGrafter"/>
</dbReference>
<feature type="region of interest" description="Disordered" evidence="1">
    <location>
        <begin position="89"/>
        <end position="135"/>
    </location>
</feature>
<dbReference type="GO" id="GO:0071818">
    <property type="term" value="C:BAT3 complex"/>
    <property type="evidence" value="ECO:0007669"/>
    <property type="project" value="TreeGrafter"/>
</dbReference>
<sequence length="864" mass="87316">MADDGITNLLIRRQDVDDFRLVNDFTAHTPIRRLKHVIEGICAIPTPHQRLLFRGRVLEDQQHLGDYGVESGSAIHLVVYPIAGVVGSRGGPRGPSSQARQRGVLHSPPVPTGNGPPPAPAAGGSGAADGQSRPTSLDIFSGLTSFFDSVEYGGSRMQDLPPLPLASAGDPWPAPTPRQLAAQEGEAGAMWQRHLLRGVRRALRNDRAHMTGLDRALRRALRRAGMPEVHDRGERGSWSDEDGSDGEDNEWESLGSEEECEGLACGDSGSEDSCSGPAPRGAAPRRRAPHAPLQALAGAALSALLRRYLGLFGTGTGPDNPSHGVMGRRLRSLARSLLHMHCCRRTPPPVLQADLQLLQQHLAVVGAAAAELMRVAQCYAAWLGQDNAWITRAEPGYIAVLGTDWQGHAVTNLPPPRRRPAGSELDGRRLRIPGPGVPNVYAAPAQHAQQAPAEGPPVAAGPSAGPGTSAPAVPPPAETGRQPSAAAPDPSDAAVRGPATAATAPAAPLSTSGAVLQPTGAAGSSQAGASPRPPKRSTDSEAGPSSGPAPATTEKGAAEATPAGAAPFAPAGPAPVGAGPAPGAQAAPKPRPPFKGLRPLPLRRPAGKGREGGGPSGEPAPAAPPNVPQAPAAGREAGPPQAAGSDAGVGQAAGPGAPCPQAQASQAGAPRAGAPRAGAPARGPGAVAGVPPALGNMLQSMLGSGAPSADGAGGGGGLGSLLSGMMNNPALMQMAESPAVQQMMGQILGDGAIEGGQQGHVLRGATLREAFSNLLGEVTAGGAPGRRQGSRGGRPEDDLDPSSAEALEAALATAPPELAQTWRGWITQDAAAVAAAGNLEALDQEYFRVMAPAARPSVFGSGSQ</sequence>
<dbReference type="Gene3D" id="3.10.20.90">
    <property type="entry name" value="Phosphatidylinositol 3-kinase Catalytic Subunit, Chain A, domain 1"/>
    <property type="match status" value="1"/>
</dbReference>
<dbReference type="PROSITE" id="PS50053">
    <property type="entry name" value="UBIQUITIN_2"/>
    <property type="match status" value="1"/>
</dbReference>
<feature type="compositionally biased region" description="Low complexity" evidence="1">
    <location>
        <begin position="483"/>
        <end position="530"/>
    </location>
</feature>
<dbReference type="EMBL" id="GDKF01006816">
    <property type="protein sequence ID" value="JAT71806.1"/>
    <property type="molecule type" value="Transcribed_RNA"/>
</dbReference>
<feature type="domain" description="Ubiquitin-like" evidence="2">
    <location>
        <begin position="7"/>
        <end position="84"/>
    </location>
</feature>
<dbReference type="PANTHER" id="PTHR15204">
    <property type="entry name" value="LARGE PROLINE-RICH PROTEIN BAG6"/>
    <property type="match status" value="1"/>
</dbReference>
<proteinExistence type="predicted"/>
<feature type="region of interest" description="Disordered" evidence="1">
    <location>
        <begin position="161"/>
        <end position="185"/>
    </location>
</feature>
<protein>
    <recommendedName>
        <fullName evidence="2">Ubiquitin-like domain-containing protein</fullName>
    </recommendedName>
</protein>
<dbReference type="GO" id="GO:0036503">
    <property type="term" value="P:ERAD pathway"/>
    <property type="evidence" value="ECO:0007669"/>
    <property type="project" value="TreeGrafter"/>
</dbReference>
<feature type="compositionally biased region" description="Low complexity" evidence="1">
    <location>
        <begin position="648"/>
        <end position="686"/>
    </location>
</feature>
<name>A0A1D1ZXZ0_AUXPR</name>
<dbReference type="InterPro" id="IPR029071">
    <property type="entry name" value="Ubiquitin-like_domsf"/>
</dbReference>
<evidence type="ECO:0000313" key="3">
    <source>
        <dbReference type="EMBL" id="JAT71806.1"/>
    </source>
</evidence>
<reference evidence="3" key="1">
    <citation type="submission" date="2015-08" db="EMBL/GenBank/DDBJ databases">
        <authorList>
            <person name="Babu N.S."/>
            <person name="Beckwith C.J."/>
            <person name="Beseler K.G."/>
            <person name="Brison A."/>
            <person name="Carone J.V."/>
            <person name="Caskin T.P."/>
            <person name="Diamond M."/>
            <person name="Durham M.E."/>
            <person name="Foxe J.M."/>
            <person name="Go M."/>
            <person name="Henderson B.A."/>
            <person name="Jones I.B."/>
            <person name="McGettigan J.A."/>
            <person name="Micheletti S.J."/>
            <person name="Nasrallah M.E."/>
            <person name="Ortiz D."/>
            <person name="Piller C.R."/>
            <person name="Privatt S.R."/>
            <person name="Schneider S.L."/>
            <person name="Sharp S."/>
            <person name="Smith T.C."/>
            <person name="Stanton J.D."/>
            <person name="Ullery H.E."/>
            <person name="Wilson R.J."/>
            <person name="Serrano M.G."/>
            <person name="Buck G."/>
            <person name="Lee V."/>
            <person name="Wang Y."/>
            <person name="Carvalho R."/>
            <person name="Voegtly L."/>
            <person name="Shi R."/>
            <person name="Duckworth R."/>
            <person name="Johnson A."/>
            <person name="Loviza R."/>
            <person name="Walstead R."/>
            <person name="Shah Z."/>
            <person name="Kiflezghi M."/>
            <person name="Wade K."/>
            <person name="Ball S.L."/>
            <person name="Bradley K.W."/>
            <person name="Asai D.J."/>
            <person name="Bowman C.A."/>
            <person name="Russell D.A."/>
            <person name="Pope W.H."/>
            <person name="Jacobs-Sera D."/>
            <person name="Hendrix R.W."/>
            <person name="Hatfull G.F."/>
        </authorList>
    </citation>
    <scope>NUCLEOTIDE SEQUENCE</scope>
</reference>
<accession>A0A1D1ZXZ0</accession>
<dbReference type="InterPro" id="IPR000626">
    <property type="entry name" value="Ubiquitin-like_dom"/>
</dbReference>
<dbReference type="CDD" id="cd17039">
    <property type="entry name" value="Ubl_ubiquitin_like"/>
    <property type="match status" value="1"/>
</dbReference>
<dbReference type="SUPFAM" id="SSF54236">
    <property type="entry name" value="Ubiquitin-like"/>
    <property type="match status" value="1"/>
</dbReference>
<feature type="compositionally biased region" description="Low complexity" evidence="1">
    <location>
        <begin position="548"/>
        <end position="588"/>
    </location>
</feature>
<feature type="region of interest" description="Disordered" evidence="1">
    <location>
        <begin position="778"/>
        <end position="803"/>
    </location>
</feature>
<gene>
    <name evidence="3" type="ORF">g.3162</name>
</gene>